<feature type="region of interest" description="Disordered" evidence="1">
    <location>
        <begin position="1"/>
        <end position="67"/>
    </location>
</feature>
<feature type="compositionally biased region" description="Polar residues" evidence="1">
    <location>
        <begin position="107"/>
        <end position="119"/>
    </location>
</feature>
<evidence type="ECO:0000256" key="1">
    <source>
        <dbReference type="SAM" id="MobiDB-lite"/>
    </source>
</evidence>
<keyword evidence="3" id="KW-1185">Reference proteome</keyword>
<evidence type="ECO:0000313" key="3">
    <source>
        <dbReference type="Proteomes" id="UP000297229"/>
    </source>
</evidence>
<gene>
    <name evidence="2" type="ORF">BELL_0776g00050</name>
</gene>
<protein>
    <submittedName>
        <fullName evidence="2">Uncharacterized protein</fullName>
    </submittedName>
</protein>
<dbReference type="AlphaFoldDB" id="A0A4Z1JD91"/>
<organism evidence="2 3">
    <name type="scientific">Botrytis elliptica</name>
    <dbReference type="NCBI Taxonomy" id="278938"/>
    <lineage>
        <taxon>Eukaryota</taxon>
        <taxon>Fungi</taxon>
        <taxon>Dikarya</taxon>
        <taxon>Ascomycota</taxon>
        <taxon>Pezizomycotina</taxon>
        <taxon>Leotiomycetes</taxon>
        <taxon>Helotiales</taxon>
        <taxon>Sclerotiniaceae</taxon>
        <taxon>Botrytis</taxon>
    </lineage>
</organism>
<sequence length="119" mass="13270">MSSIGNLHGKVKCCDGWGPRTHEHEDPLMLHTRSRRKVESGKSGALSRWNLEGQEKMKTRPITAEPNRFHVNTVKPWTWRSSSTPQISMNEIADDTKDLGKSIVGDGSNSSVQSRVGSR</sequence>
<dbReference type="EMBL" id="PQXM01000774">
    <property type="protein sequence ID" value="TGO69382.1"/>
    <property type="molecule type" value="Genomic_DNA"/>
</dbReference>
<reference evidence="2 3" key="1">
    <citation type="submission" date="2017-12" db="EMBL/GenBank/DDBJ databases">
        <title>Comparative genomics of Botrytis spp.</title>
        <authorList>
            <person name="Valero-Jimenez C.A."/>
            <person name="Tapia P."/>
            <person name="Veloso J."/>
            <person name="Silva-Moreno E."/>
            <person name="Staats M."/>
            <person name="Valdes J.H."/>
            <person name="Van Kan J.A.L."/>
        </authorList>
    </citation>
    <scope>NUCLEOTIDE SEQUENCE [LARGE SCALE GENOMIC DNA]</scope>
    <source>
        <strain evidence="2 3">Be9601</strain>
    </source>
</reference>
<feature type="compositionally biased region" description="Polar residues" evidence="1">
    <location>
        <begin position="80"/>
        <end position="89"/>
    </location>
</feature>
<accession>A0A4Z1JD91</accession>
<name>A0A4Z1JD91_9HELO</name>
<comment type="caution">
    <text evidence="2">The sequence shown here is derived from an EMBL/GenBank/DDBJ whole genome shotgun (WGS) entry which is preliminary data.</text>
</comment>
<dbReference type="Proteomes" id="UP000297229">
    <property type="component" value="Unassembled WGS sequence"/>
</dbReference>
<proteinExistence type="predicted"/>
<feature type="region of interest" description="Disordered" evidence="1">
    <location>
        <begin position="80"/>
        <end position="119"/>
    </location>
</feature>
<evidence type="ECO:0000313" key="2">
    <source>
        <dbReference type="EMBL" id="TGO69382.1"/>
    </source>
</evidence>